<evidence type="ECO:0000256" key="6">
    <source>
        <dbReference type="HAMAP-Rule" id="MF_02040"/>
    </source>
</evidence>
<proteinExistence type="inferred from homology"/>
<dbReference type="CDD" id="cd02037">
    <property type="entry name" value="Mrp_NBP35"/>
    <property type="match status" value="1"/>
</dbReference>
<dbReference type="InterPro" id="IPR044304">
    <property type="entry name" value="NUBPL-like"/>
</dbReference>
<dbReference type="RefSeq" id="WP_323733334.1">
    <property type="nucleotide sequence ID" value="NZ_CP110820.1"/>
</dbReference>
<evidence type="ECO:0000256" key="3">
    <source>
        <dbReference type="ARBA" id="ARBA00022840"/>
    </source>
</evidence>
<keyword evidence="8" id="KW-1185">Reference proteome</keyword>
<comment type="function">
    <text evidence="6">Binds and transfers iron-sulfur (Fe-S) clusters to target apoproteins. Can hydrolyze ATP.</text>
</comment>
<sequence>MFPNDKPKKQKIKLPNIGKILVIASGKGGVGKSTFASNLAIALVEAGNKVGLLDADVYGPSMPRIFNIKEKGEVKNNLLIPFCKYGVKIMSMGFLVPEESALVWRGPMLTKAIHQLFKMTLWATQEEPLDYLIIDTPPGTGDIHLSIAENYEIDGAIIITTPQTLAVVDALKAIDMFKKLQINVLGIIENMSFFINSTTGHKEYIFGKSGLTDYCKNNKIQYIGDVPIDKNLADKTLINLIDDNAIKSLFRSIINNLKLSSCASKN</sequence>
<evidence type="ECO:0000256" key="5">
    <source>
        <dbReference type="ARBA" id="ARBA00023014"/>
    </source>
</evidence>
<accession>A0ABZ0ULH9</accession>
<keyword evidence="6" id="KW-0378">Hydrolase</keyword>
<comment type="subunit">
    <text evidence="6">Homodimer.</text>
</comment>
<keyword evidence="2 6" id="KW-0547">Nucleotide-binding</keyword>
<keyword evidence="1 6" id="KW-0479">Metal-binding</keyword>
<dbReference type="InterPro" id="IPR033756">
    <property type="entry name" value="YlxH/NBP35"/>
</dbReference>
<evidence type="ECO:0000313" key="8">
    <source>
        <dbReference type="Proteomes" id="UP001327219"/>
    </source>
</evidence>
<evidence type="ECO:0000256" key="1">
    <source>
        <dbReference type="ARBA" id="ARBA00022723"/>
    </source>
</evidence>
<dbReference type="Proteomes" id="UP001327219">
    <property type="component" value="Chromosome"/>
</dbReference>
<evidence type="ECO:0000256" key="2">
    <source>
        <dbReference type="ARBA" id="ARBA00022741"/>
    </source>
</evidence>
<feature type="binding site" evidence="6">
    <location>
        <begin position="26"/>
        <end position="33"/>
    </location>
    <ligand>
        <name>ATP</name>
        <dbReference type="ChEBI" id="CHEBI:30616"/>
    </ligand>
</feature>
<dbReference type="InterPro" id="IPR027417">
    <property type="entry name" value="P-loop_NTPase"/>
</dbReference>
<dbReference type="PANTHER" id="PTHR42961:SF2">
    <property type="entry name" value="IRON-SULFUR PROTEIN NUBPL"/>
    <property type="match status" value="1"/>
</dbReference>
<dbReference type="GO" id="GO:0005524">
    <property type="term" value="F:ATP binding"/>
    <property type="evidence" value="ECO:0007669"/>
    <property type="project" value="UniProtKB-KW"/>
</dbReference>
<evidence type="ECO:0000313" key="7">
    <source>
        <dbReference type="EMBL" id="WPX96574.1"/>
    </source>
</evidence>
<dbReference type="SUPFAM" id="SSF52540">
    <property type="entry name" value="P-loop containing nucleoside triphosphate hydrolases"/>
    <property type="match status" value="1"/>
</dbReference>
<keyword evidence="3 6" id="KW-0067">ATP-binding</keyword>
<organism evidence="7 8">
    <name type="scientific">Candidatus Bandiella euplotis</name>
    <dbReference type="NCBI Taxonomy" id="1664265"/>
    <lineage>
        <taxon>Bacteria</taxon>
        <taxon>Pseudomonadati</taxon>
        <taxon>Pseudomonadota</taxon>
        <taxon>Alphaproteobacteria</taxon>
        <taxon>Rickettsiales</taxon>
        <taxon>Candidatus Midichloriaceae</taxon>
        <taxon>Candidatus Bandiella</taxon>
    </lineage>
</organism>
<dbReference type="PANTHER" id="PTHR42961">
    <property type="entry name" value="IRON-SULFUR PROTEIN NUBPL"/>
    <property type="match status" value="1"/>
</dbReference>
<dbReference type="Pfam" id="PF10609">
    <property type="entry name" value="ParA"/>
    <property type="match status" value="1"/>
</dbReference>
<evidence type="ECO:0000256" key="4">
    <source>
        <dbReference type="ARBA" id="ARBA00023004"/>
    </source>
</evidence>
<comment type="similarity">
    <text evidence="6">Belongs to the Mrp/NBP35 ATP-binding proteins family.</text>
</comment>
<protein>
    <recommendedName>
        <fullName evidence="6">Iron-sulfur cluster carrier protein</fullName>
    </recommendedName>
</protein>
<keyword evidence="4 6" id="KW-0408">Iron</keyword>
<dbReference type="EMBL" id="CP110820">
    <property type="protein sequence ID" value="WPX96574.1"/>
    <property type="molecule type" value="Genomic_DNA"/>
</dbReference>
<name>A0ABZ0ULH9_9RICK</name>
<dbReference type="HAMAP" id="MF_02040">
    <property type="entry name" value="Mrp_NBP35"/>
    <property type="match status" value="1"/>
</dbReference>
<keyword evidence="5 6" id="KW-0411">Iron-sulfur</keyword>
<reference evidence="7 8" key="1">
    <citation type="submission" date="2022-11" db="EMBL/GenBank/DDBJ databases">
        <title>Host association and intracellularity evolved multiple times independently in the Rickettsiales.</title>
        <authorList>
            <person name="Castelli M."/>
            <person name="Nardi T."/>
            <person name="Gammuto L."/>
            <person name="Bellinzona G."/>
            <person name="Sabaneyeva E."/>
            <person name="Potekhin A."/>
            <person name="Serra V."/>
            <person name="Petroni G."/>
            <person name="Sassera D."/>
        </authorList>
    </citation>
    <scope>NUCLEOTIDE SEQUENCE [LARGE SCALE GENOMIC DNA]</scope>
    <source>
        <strain evidence="7 8">NDG2</strain>
    </source>
</reference>
<dbReference type="InterPro" id="IPR019591">
    <property type="entry name" value="Mrp/NBP35_ATP-bd"/>
</dbReference>
<gene>
    <name evidence="7" type="ORF">Bandiella_00691</name>
</gene>
<dbReference type="Gene3D" id="3.40.50.300">
    <property type="entry name" value="P-loop containing nucleotide triphosphate hydrolases"/>
    <property type="match status" value="1"/>
</dbReference>